<dbReference type="AlphaFoldDB" id="A0A6V8NUY5"/>
<evidence type="ECO:0000259" key="9">
    <source>
        <dbReference type="PROSITE" id="PS50011"/>
    </source>
</evidence>
<dbReference type="Proteomes" id="UP000588083">
    <property type="component" value="Unassembled WGS sequence"/>
</dbReference>
<dbReference type="PANTHER" id="PTHR43671:SF13">
    <property type="entry name" value="SERINE_THREONINE-PROTEIN KINASE NEK2"/>
    <property type="match status" value="1"/>
</dbReference>
<evidence type="ECO:0000313" key="14">
    <source>
        <dbReference type="Proteomes" id="UP000585609"/>
    </source>
</evidence>
<keyword evidence="6" id="KW-0175">Coiled coil</keyword>
<evidence type="ECO:0000256" key="8">
    <source>
        <dbReference type="SAM" id="Phobius"/>
    </source>
</evidence>
<dbReference type="SMART" id="SM00220">
    <property type="entry name" value="S_TKc"/>
    <property type="match status" value="1"/>
</dbReference>
<keyword evidence="8" id="KW-1133">Transmembrane helix</keyword>
<keyword evidence="15" id="KW-1185">Reference proteome</keyword>
<evidence type="ECO:0000256" key="3">
    <source>
        <dbReference type="ARBA" id="ARBA00022741"/>
    </source>
</evidence>
<dbReference type="InterPro" id="IPR050660">
    <property type="entry name" value="NEK_Ser/Thr_kinase"/>
</dbReference>
<keyword evidence="4 10" id="KW-0418">Kinase</keyword>
<feature type="transmembrane region" description="Helical" evidence="8">
    <location>
        <begin position="435"/>
        <end position="454"/>
    </location>
</feature>
<evidence type="ECO:0000256" key="4">
    <source>
        <dbReference type="ARBA" id="ARBA00022777"/>
    </source>
</evidence>
<keyword evidence="3" id="KW-0547">Nucleotide-binding</keyword>
<evidence type="ECO:0000313" key="10">
    <source>
        <dbReference type="EMBL" id="GFP23254.1"/>
    </source>
</evidence>
<evidence type="ECO:0000256" key="1">
    <source>
        <dbReference type="ARBA" id="ARBA00012513"/>
    </source>
</evidence>
<evidence type="ECO:0000256" key="6">
    <source>
        <dbReference type="SAM" id="Coils"/>
    </source>
</evidence>
<dbReference type="SUPFAM" id="SSF56112">
    <property type="entry name" value="Protein kinase-like (PK-like)"/>
    <property type="match status" value="1"/>
</dbReference>
<dbReference type="PROSITE" id="PS50011">
    <property type="entry name" value="PROTEIN_KINASE_DOM"/>
    <property type="match status" value="1"/>
</dbReference>
<proteinExistence type="predicted"/>
<dbReference type="GO" id="GO:0005524">
    <property type="term" value="F:ATP binding"/>
    <property type="evidence" value="ECO:0007669"/>
    <property type="project" value="UniProtKB-KW"/>
</dbReference>
<dbReference type="EMBL" id="BLRZ01000010">
    <property type="protein sequence ID" value="GFP29437.1"/>
    <property type="molecule type" value="Genomic_DNA"/>
</dbReference>
<accession>A0A6V8NUY5</accession>
<evidence type="ECO:0000313" key="12">
    <source>
        <dbReference type="EMBL" id="GFP37433.1"/>
    </source>
</evidence>
<dbReference type="CDD" id="cd14014">
    <property type="entry name" value="STKc_PknB_like"/>
    <property type="match status" value="1"/>
</dbReference>
<dbReference type="Gene3D" id="1.10.510.10">
    <property type="entry name" value="Transferase(Phosphotransferase) domain 1"/>
    <property type="match status" value="1"/>
</dbReference>
<evidence type="ECO:0000256" key="5">
    <source>
        <dbReference type="ARBA" id="ARBA00022840"/>
    </source>
</evidence>
<keyword evidence="8" id="KW-0812">Transmembrane</keyword>
<evidence type="ECO:0000313" key="13">
    <source>
        <dbReference type="Proteomes" id="UP000561271"/>
    </source>
</evidence>
<protein>
    <recommendedName>
        <fullName evidence="1">non-specific serine/threonine protein kinase</fullName>
        <ecNumber evidence="1">2.7.11.1</ecNumber>
    </recommendedName>
</protein>
<comment type="caution">
    <text evidence="10">The sequence shown here is derived from an EMBL/GenBank/DDBJ whole genome shotgun (WGS) entry which is preliminary data.</text>
</comment>
<keyword evidence="2" id="KW-0808">Transferase</keyword>
<dbReference type="PANTHER" id="PTHR43671">
    <property type="entry name" value="SERINE/THREONINE-PROTEIN KINASE NEK"/>
    <property type="match status" value="1"/>
</dbReference>
<dbReference type="EC" id="2.7.11.1" evidence="1"/>
<feature type="transmembrane region" description="Helical" evidence="8">
    <location>
        <begin position="522"/>
        <end position="541"/>
    </location>
</feature>
<feature type="domain" description="Protein kinase" evidence="9">
    <location>
        <begin position="10"/>
        <end position="264"/>
    </location>
</feature>
<keyword evidence="8" id="KW-0472">Membrane</keyword>
<gene>
    <name evidence="10" type="ORF">HKBW3S09_00721</name>
    <name evidence="11" type="ORF">HKBW3S34_00357</name>
    <name evidence="12" type="ORF">HKBW3S44_01113</name>
</gene>
<dbReference type="Proteomes" id="UP000585609">
    <property type="component" value="Unassembled WGS sequence"/>
</dbReference>
<dbReference type="InterPro" id="IPR008271">
    <property type="entry name" value="Ser/Thr_kinase_AS"/>
</dbReference>
<name>A0A6V8NUY5_9ACTN</name>
<reference evidence="13 14" key="1">
    <citation type="journal article" date="2020" name="Front. Microbiol.">
        <title>Single-cell genomics of novel Actinobacteria with the Wood-Ljungdahl pathway discovered in a serpentinizing system.</title>
        <authorList>
            <person name="Merino N."/>
            <person name="Kawai M."/>
            <person name="Boyd E.S."/>
            <person name="Colman D.R."/>
            <person name="McGlynn S.E."/>
            <person name="Nealson K.H."/>
            <person name="Kurokawa K."/>
            <person name="Hongoh Y."/>
        </authorList>
    </citation>
    <scope>NUCLEOTIDE SEQUENCE [LARGE SCALE GENOMIC DNA]</scope>
    <source>
        <strain evidence="10 14">S09_30</strain>
        <strain evidence="11 15">S34</strain>
        <strain evidence="12 13">S44</strain>
    </source>
</reference>
<evidence type="ECO:0000313" key="15">
    <source>
        <dbReference type="Proteomes" id="UP000588083"/>
    </source>
</evidence>
<dbReference type="EMBL" id="BLSC01000089">
    <property type="protein sequence ID" value="GFP37433.1"/>
    <property type="molecule type" value="Genomic_DNA"/>
</dbReference>
<feature type="coiled-coil region" evidence="6">
    <location>
        <begin position="268"/>
        <end position="296"/>
    </location>
</feature>
<dbReference type="Gene3D" id="3.30.200.20">
    <property type="entry name" value="Phosphorylase Kinase, domain 1"/>
    <property type="match status" value="1"/>
</dbReference>
<feature type="transmembrane region" description="Helical" evidence="8">
    <location>
        <begin position="485"/>
        <end position="510"/>
    </location>
</feature>
<feature type="region of interest" description="Disordered" evidence="7">
    <location>
        <begin position="210"/>
        <end position="231"/>
    </location>
</feature>
<feature type="transmembrane region" description="Helical" evidence="8">
    <location>
        <begin position="321"/>
        <end position="343"/>
    </location>
</feature>
<feature type="transmembrane region" description="Helical" evidence="8">
    <location>
        <begin position="377"/>
        <end position="399"/>
    </location>
</feature>
<dbReference type="Proteomes" id="UP000561271">
    <property type="component" value="Unassembled WGS sequence"/>
</dbReference>
<dbReference type="InterPro" id="IPR000719">
    <property type="entry name" value="Prot_kinase_dom"/>
</dbReference>
<keyword evidence="5" id="KW-0067">ATP-binding</keyword>
<feature type="transmembrane region" description="Helical" evidence="8">
    <location>
        <begin position="553"/>
        <end position="573"/>
    </location>
</feature>
<feature type="transmembrane region" description="Helical" evidence="8">
    <location>
        <begin position="350"/>
        <end position="371"/>
    </location>
</feature>
<feature type="transmembrane region" description="Helical" evidence="8">
    <location>
        <begin position="461"/>
        <end position="479"/>
    </location>
</feature>
<dbReference type="InterPro" id="IPR011009">
    <property type="entry name" value="Kinase-like_dom_sf"/>
</dbReference>
<organism evidence="10 14">
    <name type="scientific">Candidatus Hakubella thermalkaliphila</name>
    <dbReference type="NCBI Taxonomy" id="2754717"/>
    <lineage>
        <taxon>Bacteria</taxon>
        <taxon>Bacillati</taxon>
        <taxon>Actinomycetota</taxon>
        <taxon>Actinomycetota incertae sedis</taxon>
        <taxon>Candidatus Hakubellales</taxon>
        <taxon>Candidatus Hakubellaceae</taxon>
        <taxon>Candidatus Hakubella</taxon>
    </lineage>
</organism>
<evidence type="ECO:0000313" key="11">
    <source>
        <dbReference type="EMBL" id="GFP29437.1"/>
    </source>
</evidence>
<evidence type="ECO:0000256" key="2">
    <source>
        <dbReference type="ARBA" id="ARBA00022679"/>
    </source>
</evidence>
<dbReference type="GO" id="GO:0004674">
    <property type="term" value="F:protein serine/threonine kinase activity"/>
    <property type="evidence" value="ECO:0007669"/>
    <property type="project" value="UniProtKB-EC"/>
</dbReference>
<feature type="transmembrane region" description="Helical" evidence="8">
    <location>
        <begin position="406"/>
        <end position="429"/>
    </location>
</feature>
<dbReference type="EMBL" id="BLRW01000075">
    <property type="protein sequence ID" value="GFP23254.1"/>
    <property type="molecule type" value="Genomic_DNA"/>
</dbReference>
<dbReference type="RefSeq" id="WP_176231662.1">
    <property type="nucleotide sequence ID" value="NZ_BLRZ01000010.1"/>
</dbReference>
<sequence>MEGEILFDRYEIEEEAGSGGFATVYKAFDQTMKRTVAIKAVQAEDQVRDTALREARLIARLTHPNIITVFDILQEGSTFYIIMEYVEGLSLEELVERVGELRVSEATSIIYQLCDAIETAHLANIIHKDIKPANIMITRRGRIKVTDFGIADILGEVSSDSRKYVAGTAVYMSPEQYEGQRVDFKSDIFSIGVVAYELLTGITPFHPQLPCQEARKGRRPPPPSQLNPSVPHSLDHIILKCLQVYPEERYSYVGLIKENLSGLLDADRNRLERELTDLVSSAMEQIREEREALEKRISPFLRLKKFLYRAFVEKRELSLRVLSGIFSFAVPLLALSFFGFLPYPWRISTVILLFFLSYLLPPVGVAAALLLTAVPVFIFSSFLGFLYLLLATIFFFIFLRDRASALFLMLPPLLAPLHLDLLYPLLAGYAFGPGMALATGVVGLLFLQWFLILFARGNLNLLAIAAPRLIEFLAQEGFIPSFKQFFAYFFTQIPLIFQFLVWAVVCLVVGSLARRRHFFLDLPVILLGASILGFSYLFLMPKVLEMAINLTQVIQTLALSTIIMVIIISLVSYGGEDRR</sequence>
<dbReference type="PROSITE" id="PS00108">
    <property type="entry name" value="PROTEIN_KINASE_ST"/>
    <property type="match status" value="1"/>
</dbReference>
<dbReference type="Pfam" id="PF00069">
    <property type="entry name" value="Pkinase"/>
    <property type="match status" value="1"/>
</dbReference>
<evidence type="ECO:0000256" key="7">
    <source>
        <dbReference type="SAM" id="MobiDB-lite"/>
    </source>
</evidence>